<gene>
    <name evidence="2" type="ORF">CXB51_011426</name>
</gene>
<sequence>MGSRKSHPSIVCFSEILVVPNHKGKHQILRNSKFQPPGSGLTFQITDRHSYMVFCNSSVEQGPVIPSSPAPAPGSWKPWILGFLMSIILPFWRGNWRPLLKLKQEAETVIETVETVTDIVEKIAEQVEQVADKVGDSLPEGKLKDALEIVEDMAEGTVNDARIVGEFIDKVDQVEEELESLIIKPNSGDDEEEKNMLTIGPIVVLGPGKAKCLHQEPLCRSQLKNTALCLPNISKQNNGQLFQRNQTFPSLINGGCRNKKMKFRKNMQVISCSVESGQPSFPFNLIPAGSSWQLWALGTLVPLLLSFTTSKWGPFLKLKNEADNMLETAEQITDVVEDVAGKVEEIADQVGEQLPDGGKLRATLELVEDLAEGTAKNAHLAGDLIDKVQEIEDKMESLMEAVDTNEDKKPKDEQD</sequence>
<evidence type="ECO:0000313" key="2">
    <source>
        <dbReference type="EMBL" id="KAG8493990.1"/>
    </source>
</evidence>
<proteinExistence type="predicted"/>
<feature type="coiled-coil region" evidence="1">
    <location>
        <begin position="381"/>
        <end position="408"/>
    </location>
</feature>
<keyword evidence="1" id="KW-0175">Coiled coil</keyword>
<dbReference type="PANTHER" id="PTHR33735">
    <property type="entry name" value="EXPRESSED PROTEIN"/>
    <property type="match status" value="1"/>
</dbReference>
<dbReference type="Proteomes" id="UP000701853">
    <property type="component" value="Chromosome 5"/>
</dbReference>
<comment type="caution">
    <text evidence="2">The sequence shown here is derived from an EMBL/GenBank/DDBJ whole genome shotgun (WGS) entry which is preliminary data.</text>
</comment>
<name>A0A8J5ZEI8_9ROSI</name>
<dbReference type="OrthoDB" id="1927611at2759"/>
<evidence type="ECO:0000256" key="1">
    <source>
        <dbReference type="SAM" id="Coils"/>
    </source>
</evidence>
<protein>
    <submittedName>
        <fullName evidence="2">Uncharacterized protein</fullName>
    </submittedName>
</protein>
<dbReference type="AlphaFoldDB" id="A0A8J5ZEI8"/>
<reference evidence="2 3" key="1">
    <citation type="journal article" date="2021" name="bioRxiv">
        <title>The Gossypium anomalum genome as a resource for cotton improvement and evolutionary analysis of hybrid incompatibility.</title>
        <authorList>
            <person name="Grover C.E."/>
            <person name="Yuan D."/>
            <person name="Arick M.A."/>
            <person name="Miller E.R."/>
            <person name="Hu G."/>
            <person name="Peterson D.G."/>
            <person name="Wendel J.F."/>
            <person name="Udall J.A."/>
        </authorList>
    </citation>
    <scope>NUCLEOTIDE SEQUENCE [LARGE SCALE GENOMIC DNA]</scope>
    <source>
        <strain evidence="2">JFW-Udall</strain>
        <tissue evidence="2">Leaf</tissue>
    </source>
</reference>
<organism evidence="2 3">
    <name type="scientific">Gossypium anomalum</name>
    <dbReference type="NCBI Taxonomy" id="47600"/>
    <lineage>
        <taxon>Eukaryota</taxon>
        <taxon>Viridiplantae</taxon>
        <taxon>Streptophyta</taxon>
        <taxon>Embryophyta</taxon>
        <taxon>Tracheophyta</taxon>
        <taxon>Spermatophyta</taxon>
        <taxon>Magnoliopsida</taxon>
        <taxon>eudicotyledons</taxon>
        <taxon>Gunneridae</taxon>
        <taxon>Pentapetalae</taxon>
        <taxon>rosids</taxon>
        <taxon>malvids</taxon>
        <taxon>Malvales</taxon>
        <taxon>Malvaceae</taxon>
        <taxon>Malvoideae</taxon>
        <taxon>Gossypium</taxon>
    </lineage>
</organism>
<dbReference type="PANTHER" id="PTHR33735:SF14">
    <property type="entry name" value="PHAGE CAPSID SCAFFOLDING PROTEIN (GPO) SERINE PEPTIDASE"/>
    <property type="match status" value="1"/>
</dbReference>
<evidence type="ECO:0000313" key="3">
    <source>
        <dbReference type="Proteomes" id="UP000701853"/>
    </source>
</evidence>
<dbReference type="Gene3D" id="1.10.287.950">
    <property type="entry name" value="Methyl-accepting chemotaxis protein"/>
    <property type="match status" value="1"/>
</dbReference>
<keyword evidence="3" id="KW-1185">Reference proteome</keyword>
<dbReference type="EMBL" id="JAHUZN010000005">
    <property type="protein sequence ID" value="KAG8493990.1"/>
    <property type="molecule type" value="Genomic_DNA"/>
</dbReference>
<accession>A0A8J5ZEI8</accession>